<dbReference type="InterPro" id="IPR001950">
    <property type="entry name" value="SUI1"/>
</dbReference>
<dbReference type="PANTHER" id="PTHR12789">
    <property type="entry name" value="DENSITY-REGULATED PROTEIN HOMOLOG"/>
    <property type="match status" value="1"/>
</dbReference>
<dbReference type="RefSeq" id="WP_244626296.1">
    <property type="nucleotide sequence ID" value="NZ_CP042905.2"/>
</dbReference>
<evidence type="ECO:0000256" key="2">
    <source>
        <dbReference type="ARBA" id="ARBA00022845"/>
    </source>
</evidence>
<name>A0A5B9D710_9ARCH</name>
<keyword evidence="6" id="KW-1185">Reference proteome</keyword>
<dbReference type="Pfam" id="PF01253">
    <property type="entry name" value="SUI1"/>
    <property type="match status" value="1"/>
</dbReference>
<evidence type="ECO:0000259" key="4">
    <source>
        <dbReference type="PROSITE" id="PS50296"/>
    </source>
</evidence>
<dbReference type="GO" id="GO:0003729">
    <property type="term" value="F:mRNA binding"/>
    <property type="evidence" value="ECO:0007669"/>
    <property type="project" value="TreeGrafter"/>
</dbReference>
<dbReference type="KEGG" id="psyt:DSAG12_00589"/>
<dbReference type="GeneID" id="41328593"/>
<dbReference type="InterPro" id="IPR036877">
    <property type="entry name" value="SUI1_dom_sf"/>
</dbReference>
<dbReference type="PANTHER" id="PTHR12789:SF0">
    <property type="entry name" value="DENSITY-REGULATED PROTEIN"/>
    <property type="match status" value="1"/>
</dbReference>
<dbReference type="EMBL" id="CP042905">
    <property type="protein sequence ID" value="QEE14773.1"/>
    <property type="molecule type" value="Genomic_DNA"/>
</dbReference>
<organism evidence="5 6">
    <name type="scientific">Promethearchaeum syntrophicum</name>
    <dbReference type="NCBI Taxonomy" id="2594042"/>
    <lineage>
        <taxon>Archaea</taxon>
        <taxon>Promethearchaeati</taxon>
        <taxon>Promethearchaeota</taxon>
        <taxon>Promethearchaeia</taxon>
        <taxon>Promethearchaeales</taxon>
        <taxon>Promethearchaeaceae</taxon>
        <taxon>Promethearchaeum</taxon>
    </lineage>
</organism>
<dbReference type="GO" id="GO:0002188">
    <property type="term" value="P:translation reinitiation"/>
    <property type="evidence" value="ECO:0007669"/>
    <property type="project" value="TreeGrafter"/>
</dbReference>
<dbReference type="InterPro" id="IPR050318">
    <property type="entry name" value="DENR/SUI1_TIF"/>
</dbReference>
<dbReference type="InterPro" id="IPR005872">
    <property type="entry name" value="SUI1_arc_bac"/>
</dbReference>
<dbReference type="CDD" id="cd11567">
    <property type="entry name" value="YciH_like"/>
    <property type="match status" value="1"/>
</dbReference>
<feature type="domain" description="SUI1" evidence="4">
    <location>
        <begin position="32"/>
        <end position="98"/>
    </location>
</feature>
<dbReference type="GO" id="GO:0001731">
    <property type="term" value="P:formation of translation preinitiation complex"/>
    <property type="evidence" value="ECO:0007669"/>
    <property type="project" value="TreeGrafter"/>
</dbReference>
<proteinExistence type="inferred from homology"/>
<dbReference type="PROSITE" id="PS50296">
    <property type="entry name" value="SUI1"/>
    <property type="match status" value="1"/>
</dbReference>
<keyword evidence="3" id="KW-0648">Protein biosynthesis</keyword>
<evidence type="ECO:0000256" key="1">
    <source>
        <dbReference type="ARBA" id="ARBA00005422"/>
    </source>
</evidence>
<evidence type="ECO:0000313" key="6">
    <source>
        <dbReference type="Proteomes" id="UP000321408"/>
    </source>
</evidence>
<dbReference type="GO" id="GO:0006417">
    <property type="term" value="P:regulation of translation"/>
    <property type="evidence" value="ECO:0007669"/>
    <property type="project" value="UniProtKB-KW"/>
</dbReference>
<dbReference type="Gene3D" id="3.30.780.10">
    <property type="entry name" value="SUI1-like domain"/>
    <property type="match status" value="1"/>
</dbReference>
<sequence length="107" mass="11994">MAKKELIGICPKCSLPIELCVCESLQQEEQTITIFIDKRKWGRAMSVINFANFSGANLKKICKQAKGYCASGGTVKGNTIEIQGDHRRKLKKFLLNLGYTDENIEII</sequence>
<dbReference type="NCBIfam" id="NF002096">
    <property type="entry name" value="PRK00939.1"/>
    <property type="match status" value="1"/>
</dbReference>
<evidence type="ECO:0000256" key="3">
    <source>
        <dbReference type="ARBA" id="ARBA00022917"/>
    </source>
</evidence>
<dbReference type="Proteomes" id="UP000321408">
    <property type="component" value="Chromosome"/>
</dbReference>
<keyword evidence="2" id="KW-0810">Translation regulation</keyword>
<gene>
    <name evidence="5" type="primary">yciH</name>
    <name evidence="5" type="ORF">DSAG12_00589</name>
</gene>
<dbReference type="SUPFAM" id="SSF55159">
    <property type="entry name" value="eIF1-like"/>
    <property type="match status" value="1"/>
</dbReference>
<comment type="similarity">
    <text evidence="1">Belongs to the SUI1 family.</text>
</comment>
<reference evidence="5 6" key="1">
    <citation type="journal article" date="2020" name="Nature">
        <title>Isolation of an archaeon at the prokaryote-eukaryote interface.</title>
        <authorList>
            <person name="Imachi H."/>
            <person name="Nobu M.K."/>
            <person name="Nakahara N."/>
            <person name="Morono Y."/>
            <person name="Ogawara M."/>
            <person name="Takaki Y."/>
            <person name="Takano Y."/>
            <person name="Uematsu K."/>
            <person name="Ikuta T."/>
            <person name="Ito M."/>
            <person name="Matsui Y."/>
            <person name="Miyazaki M."/>
            <person name="Murata K."/>
            <person name="Saito Y."/>
            <person name="Sakai S."/>
            <person name="Song C."/>
            <person name="Tasumi E."/>
            <person name="Yamanaka Y."/>
            <person name="Yamaguchi T."/>
            <person name="Kamagata Y."/>
            <person name="Tamaki H."/>
            <person name="Takai K."/>
        </authorList>
    </citation>
    <scope>NUCLEOTIDE SEQUENCE [LARGE SCALE GENOMIC DNA]</scope>
    <source>
        <strain evidence="5 6">MK-D1</strain>
    </source>
</reference>
<dbReference type="AlphaFoldDB" id="A0A5B9D710"/>
<reference evidence="5 6" key="2">
    <citation type="journal article" date="2024" name="Int. J. Syst. Evol. Microbiol.">
        <title>Promethearchaeum syntrophicum gen. nov., sp. nov., an anaerobic, obligately syntrophic archaeon, the first isolate of the lineage 'Asgard' archaea, and proposal of the new archaeal phylum Promethearchaeota phyl. nov. and kingdom Promethearchaeati regn. nov.</title>
        <authorList>
            <person name="Imachi H."/>
            <person name="Nobu M.K."/>
            <person name="Kato S."/>
            <person name="Takaki Y."/>
            <person name="Miyazaki M."/>
            <person name="Miyata M."/>
            <person name="Ogawara M."/>
            <person name="Saito Y."/>
            <person name="Sakai S."/>
            <person name="Tahara Y.O."/>
            <person name="Takano Y."/>
            <person name="Tasumi E."/>
            <person name="Uematsu K."/>
            <person name="Yoshimura T."/>
            <person name="Itoh T."/>
            <person name="Ohkuma M."/>
            <person name="Takai K."/>
        </authorList>
    </citation>
    <scope>NUCLEOTIDE SEQUENCE [LARGE SCALE GENOMIC DNA]</scope>
    <source>
        <strain evidence="5 6">MK-D1</strain>
    </source>
</reference>
<protein>
    <submittedName>
        <fullName evidence="5">Stress response translation initiation inhibitor YciH</fullName>
    </submittedName>
</protein>
<dbReference type="GO" id="GO:0003743">
    <property type="term" value="F:translation initiation factor activity"/>
    <property type="evidence" value="ECO:0007669"/>
    <property type="project" value="UniProtKB-KW"/>
</dbReference>
<accession>A0A5B9D710</accession>
<evidence type="ECO:0000313" key="5">
    <source>
        <dbReference type="EMBL" id="QEE14773.1"/>
    </source>
</evidence>